<evidence type="ECO:0000259" key="2">
    <source>
        <dbReference type="Pfam" id="PF00501"/>
    </source>
</evidence>
<dbReference type="Pfam" id="PF00501">
    <property type="entry name" value="AMP-binding"/>
    <property type="match status" value="1"/>
</dbReference>
<keyword evidence="4" id="KW-1185">Reference proteome</keyword>
<keyword evidence="1" id="KW-1133">Transmembrane helix</keyword>
<reference evidence="3" key="2">
    <citation type="submission" date="2025-08" db="UniProtKB">
        <authorList>
            <consortium name="Ensembl"/>
        </authorList>
    </citation>
    <scope>IDENTIFICATION</scope>
</reference>
<accession>H2YDB3</accession>
<reference evidence="3" key="3">
    <citation type="submission" date="2025-09" db="UniProtKB">
        <authorList>
            <consortium name="Ensembl"/>
        </authorList>
    </citation>
    <scope>IDENTIFICATION</scope>
</reference>
<feature type="domain" description="AMP-dependent synthetase/ligase" evidence="2">
    <location>
        <begin position="18"/>
        <end position="96"/>
    </location>
</feature>
<dbReference type="GeneTree" id="ENSGT01140000286798"/>
<organism evidence="3 4">
    <name type="scientific">Ciona savignyi</name>
    <name type="common">Pacific transparent sea squirt</name>
    <dbReference type="NCBI Taxonomy" id="51511"/>
    <lineage>
        <taxon>Eukaryota</taxon>
        <taxon>Metazoa</taxon>
        <taxon>Chordata</taxon>
        <taxon>Tunicata</taxon>
        <taxon>Ascidiacea</taxon>
        <taxon>Phlebobranchia</taxon>
        <taxon>Cionidae</taxon>
        <taxon>Ciona</taxon>
    </lineage>
</organism>
<dbReference type="InterPro" id="IPR042099">
    <property type="entry name" value="ANL_N_sf"/>
</dbReference>
<feature type="transmembrane region" description="Helical" evidence="1">
    <location>
        <begin position="76"/>
        <end position="95"/>
    </location>
</feature>
<sequence length="97" mass="10639">PDIVIPTVPFGKFVLQTIEAYGNKLAWVDIGNGGEEYSFSLIYEETCKCASALYKEGIRRGNVVGILCPNSCQQKILVLALALCGATIVPINYYYTE</sequence>
<dbReference type="SUPFAM" id="SSF56801">
    <property type="entry name" value="Acetyl-CoA synthetase-like"/>
    <property type="match status" value="1"/>
</dbReference>
<dbReference type="STRING" id="51511.ENSCSAVP00000003311"/>
<keyword evidence="1" id="KW-0812">Transmembrane</keyword>
<dbReference type="AlphaFoldDB" id="H2YDB3"/>
<evidence type="ECO:0000256" key="1">
    <source>
        <dbReference type="SAM" id="Phobius"/>
    </source>
</evidence>
<evidence type="ECO:0000313" key="3">
    <source>
        <dbReference type="Ensembl" id="ENSCSAVP00000003311.1"/>
    </source>
</evidence>
<dbReference type="InParanoid" id="H2YDB3"/>
<reference evidence="4" key="1">
    <citation type="submission" date="2003-08" db="EMBL/GenBank/DDBJ databases">
        <authorList>
            <person name="Birren B."/>
            <person name="Nusbaum C."/>
            <person name="Abebe A."/>
            <person name="Abouelleil A."/>
            <person name="Adekoya E."/>
            <person name="Ait-zahra M."/>
            <person name="Allen N."/>
            <person name="Allen T."/>
            <person name="An P."/>
            <person name="Anderson M."/>
            <person name="Anderson S."/>
            <person name="Arachchi H."/>
            <person name="Armbruster J."/>
            <person name="Bachantsang P."/>
            <person name="Baldwin J."/>
            <person name="Barry A."/>
            <person name="Bayul T."/>
            <person name="Blitshsteyn B."/>
            <person name="Bloom T."/>
            <person name="Blye J."/>
            <person name="Boguslavskiy L."/>
            <person name="Borowsky M."/>
            <person name="Boukhgalter B."/>
            <person name="Brunache A."/>
            <person name="Butler J."/>
            <person name="Calixte N."/>
            <person name="Calvo S."/>
            <person name="Camarata J."/>
            <person name="Campo K."/>
            <person name="Chang J."/>
            <person name="Cheshatsang Y."/>
            <person name="Citroen M."/>
            <person name="Collymore A."/>
            <person name="Considine T."/>
            <person name="Cook A."/>
            <person name="Cooke P."/>
            <person name="Corum B."/>
            <person name="Cuomo C."/>
            <person name="David R."/>
            <person name="Dawoe T."/>
            <person name="Degray S."/>
            <person name="Dodge S."/>
            <person name="Dooley K."/>
            <person name="Dorje P."/>
            <person name="Dorjee K."/>
            <person name="Dorris L."/>
            <person name="Duffey N."/>
            <person name="Dupes A."/>
            <person name="Elkins T."/>
            <person name="Engels R."/>
            <person name="Erickson J."/>
            <person name="Farina A."/>
            <person name="Faro S."/>
            <person name="Ferreira P."/>
            <person name="Fischer H."/>
            <person name="Fitzgerald M."/>
            <person name="Foley K."/>
            <person name="Gage D."/>
            <person name="Galagan J."/>
            <person name="Gearin G."/>
            <person name="Gnerre S."/>
            <person name="Gnirke A."/>
            <person name="Goyette A."/>
            <person name="Graham J."/>
            <person name="Grandbois E."/>
            <person name="Gyaltsen K."/>
            <person name="Hafez N."/>
            <person name="Hagopian D."/>
            <person name="Hagos B."/>
            <person name="Hall J."/>
            <person name="Hatcher B."/>
            <person name="Heller A."/>
            <person name="Higgins H."/>
            <person name="Honan T."/>
            <person name="Horn A."/>
            <person name="Houde N."/>
            <person name="Hughes L."/>
            <person name="Hulme W."/>
            <person name="Husby E."/>
            <person name="Iliev I."/>
            <person name="Jaffe D."/>
            <person name="Jones C."/>
            <person name="Kamal M."/>
            <person name="Kamat A."/>
            <person name="Kamvysselis M."/>
            <person name="Karlsson E."/>
            <person name="Kells C."/>
            <person name="Kieu A."/>
            <person name="Kisner P."/>
            <person name="Kodira C."/>
            <person name="Kulbokas E."/>
            <person name="Labutti K."/>
            <person name="Lama D."/>
            <person name="Landers T."/>
            <person name="Leger J."/>
            <person name="Levine S."/>
            <person name="Lewis D."/>
            <person name="Lewis T."/>
            <person name="Lindblad-toh K."/>
            <person name="Liu X."/>
            <person name="Lokyitsang T."/>
            <person name="Lokyitsang Y."/>
            <person name="Lucien O."/>
            <person name="Lui A."/>
            <person name="Ma L.J."/>
            <person name="Mabbitt R."/>
            <person name="Macdonald J."/>
            <person name="Maclean C."/>
            <person name="Major J."/>
            <person name="Manning J."/>
            <person name="Marabella R."/>
            <person name="Maru K."/>
            <person name="Matthews C."/>
            <person name="Mauceli E."/>
            <person name="Mccarthy M."/>
            <person name="Mcdonough S."/>
            <person name="Mcghee T."/>
            <person name="Meldrim J."/>
            <person name="Meneus L."/>
            <person name="Mesirov J."/>
            <person name="Mihalev A."/>
            <person name="Mihova T."/>
            <person name="Mikkelsen T."/>
            <person name="Mlenga V."/>
            <person name="Moru K."/>
            <person name="Mozes J."/>
            <person name="Mulrain L."/>
            <person name="Munson G."/>
            <person name="Naylor J."/>
            <person name="Newes C."/>
            <person name="Nguyen C."/>
            <person name="Nguyen N."/>
            <person name="Nguyen T."/>
            <person name="Nicol R."/>
            <person name="Nielsen C."/>
            <person name="Nizzari M."/>
            <person name="Norbu C."/>
            <person name="Norbu N."/>
            <person name="O'donnell P."/>
            <person name="Okoawo O."/>
            <person name="O'leary S."/>
            <person name="Omotosho B."/>
            <person name="O'neill K."/>
            <person name="Osman S."/>
            <person name="Parker S."/>
            <person name="Perrin D."/>
            <person name="Phunkhang P."/>
            <person name="Piqani B."/>
            <person name="Purcell S."/>
            <person name="Rachupka T."/>
            <person name="Ramasamy U."/>
            <person name="Rameau R."/>
            <person name="Ray V."/>
            <person name="Raymond C."/>
            <person name="Retta R."/>
            <person name="Richardson S."/>
            <person name="Rise C."/>
            <person name="Rodriguez J."/>
            <person name="Rogers J."/>
            <person name="Rogov P."/>
            <person name="Rutman M."/>
            <person name="Schupbach R."/>
            <person name="Seaman C."/>
            <person name="Settipalli S."/>
            <person name="Sharpe T."/>
            <person name="Sheridan J."/>
            <person name="Sherpa N."/>
            <person name="Shi J."/>
            <person name="Smirnov S."/>
            <person name="Smith C."/>
            <person name="Sougnez C."/>
            <person name="Spencer B."/>
            <person name="Stalker J."/>
            <person name="Stange-thomann N."/>
            <person name="Stavropoulos S."/>
            <person name="Stetson K."/>
            <person name="Stone C."/>
            <person name="Stone S."/>
            <person name="Stubbs M."/>
            <person name="Talamas J."/>
            <person name="Tchuinga P."/>
            <person name="Tenzing P."/>
            <person name="Tesfaye S."/>
            <person name="Theodore J."/>
            <person name="Thoulutsang Y."/>
            <person name="Topham K."/>
            <person name="Towey S."/>
            <person name="Tsamla T."/>
            <person name="Tsomo N."/>
            <person name="Vallee D."/>
            <person name="Vassiliev H."/>
            <person name="Venkataraman V."/>
            <person name="Vinson J."/>
            <person name="Vo A."/>
            <person name="Wade C."/>
            <person name="Wang S."/>
            <person name="Wangchuk T."/>
            <person name="Wangdi T."/>
            <person name="Whittaker C."/>
            <person name="Wilkinson J."/>
            <person name="Wu Y."/>
            <person name="Wyman D."/>
            <person name="Yadav S."/>
            <person name="Yang S."/>
            <person name="Yang X."/>
            <person name="Yeager S."/>
            <person name="Yee E."/>
            <person name="Young G."/>
            <person name="Zainoun J."/>
            <person name="Zembeck L."/>
            <person name="Zimmer A."/>
            <person name="Zody M."/>
            <person name="Lander E."/>
        </authorList>
    </citation>
    <scope>NUCLEOTIDE SEQUENCE [LARGE SCALE GENOMIC DNA]</scope>
</reference>
<dbReference type="InterPro" id="IPR000873">
    <property type="entry name" value="AMP-dep_synth/lig_dom"/>
</dbReference>
<dbReference type="HOGENOM" id="CLU_158995_0_0_1"/>
<keyword evidence="1" id="KW-0472">Membrane</keyword>
<name>H2YDB3_CIOSA</name>
<dbReference type="Ensembl" id="ENSCSAVT00000003362.1">
    <property type="protein sequence ID" value="ENSCSAVP00000003311.1"/>
    <property type="gene ID" value="ENSCSAVG00000001975.1"/>
</dbReference>
<dbReference type="Proteomes" id="UP000007875">
    <property type="component" value="Unassembled WGS sequence"/>
</dbReference>
<evidence type="ECO:0000313" key="4">
    <source>
        <dbReference type="Proteomes" id="UP000007875"/>
    </source>
</evidence>
<proteinExistence type="predicted"/>
<protein>
    <recommendedName>
        <fullName evidence="2">AMP-dependent synthetase/ligase domain-containing protein</fullName>
    </recommendedName>
</protein>
<dbReference type="Gene3D" id="3.40.50.12780">
    <property type="entry name" value="N-terminal domain of ligase-like"/>
    <property type="match status" value="1"/>
</dbReference>